<sequence>MLSACSTKYEERNTMRLKLLLHLGAICATAAHVPLTLEIATSHAHQPAPSIESSSVEEANSPPTHTHEWSCDVRSWVRAPDLTPGVVHPAEARLAVNGSDCGDIQRWDVGLRFKERAIVKMKTKNISDFPVKPTRPAFNASMYTTGSDDHNDIYYVGGTWIHHDDDLYEVEYKNFTEAMKNKSLWEVHGAERVVLNLTQQLPLASIGETGIDEIQSFNVHVPNTNFPPIDARPSFSFYGQDEQTLNTETQMEYFHLLYLANGTILDIPAGKAAFLPAPSPIAPASDATEGSLNSPTWPVVLDLDSQYEKAENDTDNADEPWRFQPRRPDCDKGNLAHFRLHLTSDEKTVVQGQNVTLNITLTRTGNGSEYPSFLDISPSTSTNITWVFNYISTEKEYDALIGSDYRSKYNTVRRYNGKMEMLRVPSEEELERWRAQSERGGSGMSWSGNRRPLNRGDARYDIEKDQEEGKEEYNFELSLQTQYNDYPAFVTTFQTIQPTFSFNLYTNFLCEDNKNSNVSDPTVTRDEEWVEYRLPPRTTKKIRDSRGLPHRGSTPFNLISSENGNVTPTKEGLRHYLDPEALAPVLSLDTTPISNYPKLNTALREETESELVRSRHNPRYRNGNRVAGAWMHAARLWQGKERKQVASSKKQAEQSARLVFQN</sequence>
<protein>
    <submittedName>
        <fullName evidence="2">Uncharacterized protein</fullName>
    </submittedName>
</protein>
<dbReference type="EMBL" id="CP144061">
    <property type="protein sequence ID" value="WWD21423.1"/>
    <property type="molecule type" value="Genomic_DNA"/>
</dbReference>
<feature type="region of interest" description="Disordered" evidence="1">
    <location>
        <begin position="44"/>
        <end position="68"/>
    </location>
</feature>
<organism evidence="2 3">
    <name type="scientific">Kwoniella shandongensis</name>
    <dbReference type="NCBI Taxonomy" id="1734106"/>
    <lineage>
        <taxon>Eukaryota</taxon>
        <taxon>Fungi</taxon>
        <taxon>Dikarya</taxon>
        <taxon>Basidiomycota</taxon>
        <taxon>Agaricomycotina</taxon>
        <taxon>Tremellomycetes</taxon>
        <taxon>Tremellales</taxon>
        <taxon>Cryptococcaceae</taxon>
        <taxon>Kwoniella</taxon>
    </lineage>
</organism>
<name>A0AAJ8LMG5_9TREE</name>
<proteinExistence type="predicted"/>
<evidence type="ECO:0000313" key="3">
    <source>
        <dbReference type="Proteomes" id="UP000322225"/>
    </source>
</evidence>
<evidence type="ECO:0000256" key="1">
    <source>
        <dbReference type="SAM" id="MobiDB-lite"/>
    </source>
</evidence>
<feature type="compositionally biased region" description="Polar residues" evidence="1">
    <location>
        <begin position="554"/>
        <end position="565"/>
    </location>
</feature>
<feature type="region of interest" description="Disordered" evidence="1">
    <location>
        <begin position="540"/>
        <end position="565"/>
    </location>
</feature>
<dbReference type="GeneID" id="43591953"/>
<feature type="region of interest" description="Disordered" evidence="1">
    <location>
        <begin position="435"/>
        <end position="457"/>
    </location>
</feature>
<gene>
    <name evidence="2" type="ORF">CI109_105908</name>
</gene>
<evidence type="ECO:0000313" key="2">
    <source>
        <dbReference type="EMBL" id="WWD21423.1"/>
    </source>
</evidence>
<keyword evidence="3" id="KW-1185">Reference proteome</keyword>
<feature type="compositionally biased region" description="Polar residues" evidence="1">
    <location>
        <begin position="51"/>
        <end position="64"/>
    </location>
</feature>
<accession>A0AAJ8LMG5</accession>
<dbReference type="AlphaFoldDB" id="A0AAJ8LMG5"/>
<dbReference type="Proteomes" id="UP000322225">
    <property type="component" value="Chromosome 11"/>
</dbReference>
<reference evidence="2" key="2">
    <citation type="submission" date="2024-01" db="EMBL/GenBank/DDBJ databases">
        <title>Comparative genomics of Cryptococcus and Kwoniella reveals pathogenesis evolution and contrasting modes of karyotype evolution via chromosome fusion or intercentromeric recombination.</title>
        <authorList>
            <person name="Coelho M.A."/>
            <person name="David-Palma M."/>
            <person name="Shea T."/>
            <person name="Bowers K."/>
            <person name="McGinley-Smith S."/>
            <person name="Mohammad A.W."/>
            <person name="Gnirke A."/>
            <person name="Yurkov A.M."/>
            <person name="Nowrousian M."/>
            <person name="Sun S."/>
            <person name="Cuomo C.A."/>
            <person name="Heitman J."/>
        </authorList>
    </citation>
    <scope>NUCLEOTIDE SEQUENCE</scope>
    <source>
        <strain evidence="2">CBS 12478</strain>
    </source>
</reference>
<dbReference type="KEGG" id="ksn:43591953"/>
<reference evidence="2" key="1">
    <citation type="submission" date="2017-08" db="EMBL/GenBank/DDBJ databases">
        <authorList>
            <person name="Cuomo C."/>
            <person name="Billmyre B."/>
            <person name="Heitman J."/>
        </authorList>
    </citation>
    <scope>NUCLEOTIDE SEQUENCE</scope>
    <source>
        <strain evidence="2">CBS 12478</strain>
    </source>
</reference>
<dbReference type="RefSeq" id="XP_031857950.2">
    <property type="nucleotide sequence ID" value="XM_032007782.2"/>
</dbReference>